<feature type="binding site" evidence="16">
    <location>
        <position position="94"/>
    </location>
    <ligand>
        <name>Mg(2+)</name>
        <dbReference type="ChEBI" id="CHEBI:18420"/>
    </ligand>
</feature>
<comment type="caution">
    <text evidence="16">Lacks conserved residue(s) required for the propagation of feature annotation.</text>
</comment>
<dbReference type="CDD" id="cd03586">
    <property type="entry name" value="PolY_Pol_IV_kappa"/>
    <property type="match status" value="1"/>
</dbReference>
<keyword evidence="4 16" id="KW-0515">Mutator protein</keyword>
<dbReference type="Gene3D" id="1.10.150.20">
    <property type="entry name" value="5' to 3' exonuclease, C-terminal subdomain"/>
    <property type="match status" value="1"/>
</dbReference>
<dbReference type="Gene3D" id="3.30.1490.100">
    <property type="entry name" value="DNA polymerase, Y-family, little finger domain"/>
    <property type="match status" value="1"/>
</dbReference>
<keyword evidence="8 16" id="KW-0235">DNA replication</keyword>
<dbReference type="Gene3D" id="3.30.70.270">
    <property type="match status" value="1"/>
</dbReference>
<dbReference type="InterPro" id="IPR017961">
    <property type="entry name" value="DNA_pol_Y-fam_little_finger"/>
</dbReference>
<dbReference type="Gene3D" id="3.40.1170.60">
    <property type="match status" value="1"/>
</dbReference>
<organism evidence="18 19">
    <name type="scientific">Marinilabilia salmonicolor</name>
    <dbReference type="NCBI Taxonomy" id="989"/>
    <lineage>
        <taxon>Bacteria</taxon>
        <taxon>Pseudomonadati</taxon>
        <taxon>Bacteroidota</taxon>
        <taxon>Bacteroidia</taxon>
        <taxon>Marinilabiliales</taxon>
        <taxon>Marinilabiliaceae</taxon>
        <taxon>Marinilabilia</taxon>
    </lineage>
</organism>
<evidence type="ECO:0000256" key="9">
    <source>
        <dbReference type="ARBA" id="ARBA00022723"/>
    </source>
</evidence>
<feature type="active site" evidence="16">
    <location>
        <position position="95"/>
    </location>
</feature>
<evidence type="ECO:0000256" key="14">
    <source>
        <dbReference type="ARBA" id="ARBA00023204"/>
    </source>
</evidence>
<dbReference type="GO" id="GO:0000287">
    <property type="term" value="F:magnesium ion binding"/>
    <property type="evidence" value="ECO:0007669"/>
    <property type="project" value="UniProtKB-UniRule"/>
</dbReference>
<comment type="cofactor">
    <cofactor evidence="16">
        <name>Mg(2+)</name>
        <dbReference type="ChEBI" id="CHEBI:18420"/>
    </cofactor>
    <text evidence="16">Binds 2 magnesium ions per subunit.</text>
</comment>
<feature type="domain" description="UmuC" evidence="17">
    <location>
        <begin position="1"/>
        <end position="176"/>
    </location>
</feature>
<evidence type="ECO:0000256" key="15">
    <source>
        <dbReference type="ARBA" id="ARBA00049244"/>
    </source>
</evidence>
<dbReference type="InterPro" id="IPR001126">
    <property type="entry name" value="UmuC"/>
</dbReference>
<evidence type="ECO:0000256" key="7">
    <source>
        <dbReference type="ARBA" id="ARBA00022695"/>
    </source>
</evidence>
<comment type="function">
    <text evidence="16">Poorly processive, error-prone DNA polymerase involved in untargeted mutagenesis. Copies undamaged DNA at stalled replication forks, which arise in vivo from mismatched or misaligned primer ends. These misaligned primers can be extended by PolIV. Exhibits no 3'-5' exonuclease (proofreading) activity. May be involved in translesional synthesis, in conjunction with the beta clamp from PolIII.</text>
</comment>
<dbReference type="GO" id="GO:0009432">
    <property type="term" value="P:SOS response"/>
    <property type="evidence" value="ECO:0007669"/>
    <property type="project" value="TreeGrafter"/>
</dbReference>
<dbReference type="GO" id="GO:0006281">
    <property type="term" value="P:DNA repair"/>
    <property type="evidence" value="ECO:0007669"/>
    <property type="project" value="UniProtKB-UniRule"/>
</dbReference>
<keyword evidence="14 16" id="KW-0234">DNA repair</keyword>
<name>A0A368UWP4_9BACT</name>
<dbReference type="InterPro" id="IPR043502">
    <property type="entry name" value="DNA/RNA_pol_sf"/>
</dbReference>
<comment type="catalytic activity">
    <reaction evidence="15 16">
        <text>DNA(n) + a 2'-deoxyribonucleoside 5'-triphosphate = DNA(n+1) + diphosphate</text>
        <dbReference type="Rhea" id="RHEA:22508"/>
        <dbReference type="Rhea" id="RHEA-COMP:17339"/>
        <dbReference type="Rhea" id="RHEA-COMP:17340"/>
        <dbReference type="ChEBI" id="CHEBI:33019"/>
        <dbReference type="ChEBI" id="CHEBI:61560"/>
        <dbReference type="ChEBI" id="CHEBI:173112"/>
        <dbReference type="EC" id="2.7.7.7"/>
    </reaction>
</comment>
<dbReference type="GO" id="GO:0006261">
    <property type="term" value="P:DNA-templated DNA replication"/>
    <property type="evidence" value="ECO:0007669"/>
    <property type="project" value="UniProtKB-UniRule"/>
</dbReference>
<comment type="caution">
    <text evidence="18">The sequence shown here is derived from an EMBL/GenBank/DDBJ whole genome shotgun (WGS) entry which is preliminary data.</text>
</comment>
<dbReference type="InterPro" id="IPR024728">
    <property type="entry name" value="PolY_HhH_motif"/>
</dbReference>
<comment type="similarity">
    <text evidence="2 16">Belongs to the DNA polymerase type-Y family.</text>
</comment>
<keyword evidence="12 16" id="KW-0239">DNA-directed DNA polymerase</keyword>
<evidence type="ECO:0000256" key="6">
    <source>
        <dbReference type="ARBA" id="ARBA00022679"/>
    </source>
</evidence>
<keyword evidence="5 16" id="KW-0963">Cytoplasm</keyword>
<dbReference type="EC" id="2.7.7.7" evidence="16"/>
<reference evidence="18 19" key="1">
    <citation type="submission" date="2018-07" db="EMBL/GenBank/DDBJ databases">
        <title>Freshwater and sediment microbial communities from various areas in North America, analyzing microbe dynamics in response to fracking.</title>
        <authorList>
            <person name="Lamendella R."/>
        </authorList>
    </citation>
    <scope>NUCLEOTIDE SEQUENCE [LARGE SCALE GENOMIC DNA]</scope>
    <source>
        <strain evidence="18 19">160A</strain>
    </source>
</reference>
<evidence type="ECO:0000256" key="16">
    <source>
        <dbReference type="HAMAP-Rule" id="MF_01113"/>
    </source>
</evidence>
<dbReference type="SUPFAM" id="SSF100879">
    <property type="entry name" value="Lesion bypass DNA polymerase (Y-family), little finger domain"/>
    <property type="match status" value="1"/>
</dbReference>
<evidence type="ECO:0000259" key="17">
    <source>
        <dbReference type="PROSITE" id="PS50173"/>
    </source>
</evidence>
<dbReference type="InterPro" id="IPR022880">
    <property type="entry name" value="DNApol_IV"/>
</dbReference>
<evidence type="ECO:0000313" key="19">
    <source>
        <dbReference type="Proteomes" id="UP000252733"/>
    </source>
</evidence>
<dbReference type="NCBIfam" id="NF002677">
    <property type="entry name" value="PRK02406.1"/>
    <property type="match status" value="1"/>
</dbReference>
<gene>
    <name evidence="16" type="primary">dinB</name>
    <name evidence="18" type="ORF">DFO77_11525</name>
</gene>
<evidence type="ECO:0000256" key="10">
    <source>
        <dbReference type="ARBA" id="ARBA00022763"/>
    </source>
</evidence>
<keyword evidence="13 16" id="KW-0238">DNA-binding</keyword>
<proteinExistence type="inferred from homology"/>
<dbReference type="InterPro" id="IPR050116">
    <property type="entry name" value="DNA_polymerase-Y"/>
</dbReference>
<dbReference type="InterPro" id="IPR043128">
    <property type="entry name" value="Rev_trsase/Diguanyl_cyclase"/>
</dbReference>
<keyword evidence="11 16" id="KW-0460">Magnesium</keyword>
<dbReference type="FunFam" id="3.40.1170.60:FF:000001">
    <property type="entry name" value="DNA polymerase IV"/>
    <property type="match status" value="1"/>
</dbReference>
<keyword evidence="10 16" id="KW-0227">DNA damage</keyword>
<dbReference type="PROSITE" id="PS50173">
    <property type="entry name" value="UMUC"/>
    <property type="match status" value="1"/>
</dbReference>
<evidence type="ECO:0000256" key="8">
    <source>
        <dbReference type="ARBA" id="ARBA00022705"/>
    </source>
</evidence>
<protein>
    <recommendedName>
        <fullName evidence="16">DNA polymerase IV</fullName>
        <shortName evidence="16">Pol IV</shortName>
        <ecNumber evidence="16">2.7.7.7</ecNumber>
    </recommendedName>
</protein>
<dbReference type="SUPFAM" id="SSF56672">
    <property type="entry name" value="DNA/RNA polymerases"/>
    <property type="match status" value="1"/>
</dbReference>
<comment type="subunit">
    <text evidence="3 16">Monomer.</text>
</comment>
<dbReference type="GO" id="GO:0003887">
    <property type="term" value="F:DNA-directed DNA polymerase activity"/>
    <property type="evidence" value="ECO:0007669"/>
    <property type="project" value="UniProtKB-UniRule"/>
</dbReference>
<evidence type="ECO:0000256" key="13">
    <source>
        <dbReference type="ARBA" id="ARBA00023125"/>
    </source>
</evidence>
<evidence type="ECO:0000256" key="12">
    <source>
        <dbReference type="ARBA" id="ARBA00022932"/>
    </source>
</evidence>
<evidence type="ECO:0000256" key="3">
    <source>
        <dbReference type="ARBA" id="ARBA00011245"/>
    </source>
</evidence>
<comment type="subcellular location">
    <subcellularLocation>
        <location evidence="1 16">Cytoplasm</location>
    </subcellularLocation>
</comment>
<keyword evidence="7 16" id="KW-0548">Nucleotidyltransferase</keyword>
<evidence type="ECO:0000256" key="5">
    <source>
        <dbReference type="ARBA" id="ARBA00022490"/>
    </source>
</evidence>
<dbReference type="GO" id="GO:0042276">
    <property type="term" value="P:error-prone translesion synthesis"/>
    <property type="evidence" value="ECO:0007669"/>
    <property type="project" value="TreeGrafter"/>
</dbReference>
<accession>A0A368UWP4</accession>
<dbReference type="Pfam" id="PF11798">
    <property type="entry name" value="IMS_HHH"/>
    <property type="match status" value="1"/>
</dbReference>
<evidence type="ECO:0000256" key="11">
    <source>
        <dbReference type="ARBA" id="ARBA00022842"/>
    </source>
</evidence>
<dbReference type="HAMAP" id="MF_01113">
    <property type="entry name" value="DNApol_IV"/>
    <property type="match status" value="1"/>
</dbReference>
<dbReference type="Proteomes" id="UP000252733">
    <property type="component" value="Unassembled WGS sequence"/>
</dbReference>
<evidence type="ECO:0000256" key="2">
    <source>
        <dbReference type="ARBA" id="ARBA00010945"/>
    </source>
</evidence>
<dbReference type="EMBL" id="QPIZ01000015">
    <property type="protein sequence ID" value="RCW32480.1"/>
    <property type="molecule type" value="Genomic_DNA"/>
</dbReference>
<dbReference type="GO" id="GO:0003684">
    <property type="term" value="F:damaged DNA binding"/>
    <property type="evidence" value="ECO:0007669"/>
    <property type="project" value="InterPro"/>
</dbReference>
<evidence type="ECO:0000313" key="18">
    <source>
        <dbReference type="EMBL" id="RCW32480.1"/>
    </source>
</evidence>
<keyword evidence="9 16" id="KW-0479">Metal-binding</keyword>
<dbReference type="InterPro" id="IPR036775">
    <property type="entry name" value="DNA_pol_Y-fam_lit_finger_sf"/>
</dbReference>
<sequence length="346" mass="38430">MDAFFASIEQRDNPGLRGKPVAVGGSSDRGVVAAASYEARVFGVHSAMPSKIAARKCPGLIFVKARFDVYKADSAKIMDIFWDYTDLVEPLSIDEAFLDVTSNKKGIPSATLIAREIKERIREKTGLTASAGISINKFLAKIASDEDKPNGLFVIKPDEVMDFIGRLAVDDFFGVGPRTAQKMHDLGLFKGEDLRNADLQMLIRNFGKAGIFFHQIANGIDERPVRPHRERKSVGIENTFHEDIATRDEMLTQLEKLEKGLWERIKKHGAFGKTVTLKVKYNDFDQITRSHSSSEPFVNPGQLVSVVKDLLNLANPEKPVRLLGISVSNFPPREDSGPLQLTIDFD</sequence>
<evidence type="ECO:0000256" key="4">
    <source>
        <dbReference type="ARBA" id="ARBA00022457"/>
    </source>
</evidence>
<dbReference type="Pfam" id="PF00817">
    <property type="entry name" value="IMS"/>
    <property type="match status" value="1"/>
</dbReference>
<keyword evidence="6 16" id="KW-0808">Transferase</keyword>
<dbReference type="PANTHER" id="PTHR11076">
    <property type="entry name" value="DNA REPAIR POLYMERASE UMUC / TRANSFERASE FAMILY MEMBER"/>
    <property type="match status" value="1"/>
</dbReference>
<keyword evidence="19" id="KW-1185">Reference proteome</keyword>
<feature type="site" description="Substrate discrimination" evidence="16">
    <location>
        <position position="5"/>
    </location>
</feature>
<dbReference type="FunFam" id="3.30.1490.100:FF:000004">
    <property type="entry name" value="DNA polymerase IV"/>
    <property type="match status" value="1"/>
</dbReference>
<dbReference type="GO" id="GO:0005829">
    <property type="term" value="C:cytosol"/>
    <property type="evidence" value="ECO:0007669"/>
    <property type="project" value="TreeGrafter"/>
</dbReference>
<dbReference type="AlphaFoldDB" id="A0A368UWP4"/>
<dbReference type="PANTHER" id="PTHR11076:SF33">
    <property type="entry name" value="DNA POLYMERASE KAPPA"/>
    <property type="match status" value="1"/>
</dbReference>
<dbReference type="Pfam" id="PF11799">
    <property type="entry name" value="IMS_C"/>
    <property type="match status" value="1"/>
</dbReference>
<evidence type="ECO:0000256" key="1">
    <source>
        <dbReference type="ARBA" id="ARBA00004496"/>
    </source>
</evidence>